<dbReference type="RefSeq" id="WP_036778997.1">
    <property type="nucleotide sequence ID" value="NZ_CAWLTM010000084.1"/>
</dbReference>
<reference evidence="1 2" key="1">
    <citation type="submission" date="2014-03" db="EMBL/GenBank/DDBJ databases">
        <title>Draft Genome of Photorhabdus luminescens BA1, an Egyptian Isolate.</title>
        <authorList>
            <person name="Ghazal S."/>
            <person name="Hurst S.G.IV."/>
            <person name="Morris K."/>
            <person name="Thomas K."/>
            <person name="Tisa L.S."/>
        </authorList>
    </citation>
    <scope>NUCLEOTIDE SEQUENCE [LARGE SCALE GENOMIC DNA]</scope>
    <source>
        <strain evidence="1 2">BA1</strain>
    </source>
</reference>
<protein>
    <submittedName>
        <fullName evidence="1">Uncharacterized protein</fullName>
    </submittedName>
</protein>
<evidence type="ECO:0000313" key="1">
    <source>
        <dbReference type="EMBL" id="EYU15150.1"/>
    </source>
</evidence>
<comment type="caution">
    <text evidence="1">The sequence shown here is derived from an EMBL/GenBank/DDBJ whole genome shotgun (WGS) entry which is preliminary data.</text>
</comment>
<evidence type="ECO:0000313" key="2">
    <source>
        <dbReference type="Proteomes" id="UP000023464"/>
    </source>
</evidence>
<dbReference type="Proteomes" id="UP000023464">
    <property type="component" value="Unassembled WGS sequence"/>
</dbReference>
<accession>A0A022PKV3</accession>
<keyword evidence="2" id="KW-1185">Reference proteome</keyword>
<sequence>MSHYWWKDLLDRNNTWQGLELHNQADPAAVAAMEMCSGHNGRMTLYIRETPLFWASMLKDYSGVWLVFNTDHLDQRALLPPMTSQEVGSIQRAGPQAWTGEWCRYFARHLLESSVTLLPARRWLLRPMSPVAPTAPYTLERQIPVECWCFHAPASAGNIGCDWALYGEDFPDLITPKRISLVDWWWGGNLLLGRYPLQPEAGRLKWWRKKCREGTLPPILLWYIAGLASFIILDGHYRLQAAIEEGIPPQFLVLSELSERTCVPDPEYQVRVLRALEVQQRNNLGCNIDGINQTLINLYDTRYLYASTHSRAVLGDGESWEREVKDYLHRHHANDFLEKILHRIA</sequence>
<name>A0A022PKV3_9GAMM</name>
<dbReference type="EMBL" id="JFGV01000031">
    <property type="protein sequence ID" value="EYU15150.1"/>
    <property type="molecule type" value="Genomic_DNA"/>
</dbReference>
<gene>
    <name evidence="1" type="ORF">BA1DRAFT_02326</name>
</gene>
<organism evidence="1 2">
    <name type="scientific">Photorhabdus aegyptia</name>
    <dbReference type="NCBI Taxonomy" id="2805098"/>
    <lineage>
        <taxon>Bacteria</taxon>
        <taxon>Pseudomonadati</taxon>
        <taxon>Pseudomonadota</taxon>
        <taxon>Gammaproteobacteria</taxon>
        <taxon>Enterobacterales</taxon>
        <taxon>Morganellaceae</taxon>
        <taxon>Photorhabdus</taxon>
    </lineage>
</organism>
<dbReference type="AlphaFoldDB" id="A0A022PKV3"/>
<dbReference type="PATRIC" id="fig|1393736.3.peg.2374"/>
<proteinExistence type="predicted"/>